<evidence type="ECO:0000256" key="2">
    <source>
        <dbReference type="ARBA" id="ARBA00023125"/>
    </source>
</evidence>
<keyword evidence="2" id="KW-0238">DNA-binding</keyword>
<organism evidence="5 6">
    <name type="scientific">Fictibacillus phosphorivorans</name>
    <dbReference type="NCBI Taxonomy" id="1221500"/>
    <lineage>
        <taxon>Bacteria</taxon>
        <taxon>Bacillati</taxon>
        <taxon>Bacillota</taxon>
        <taxon>Bacilli</taxon>
        <taxon>Bacillales</taxon>
        <taxon>Fictibacillaceae</taxon>
        <taxon>Fictibacillus</taxon>
    </lineage>
</organism>
<dbReference type="Pfam" id="PF01047">
    <property type="entry name" value="MarR"/>
    <property type="match status" value="1"/>
</dbReference>
<keyword evidence="6" id="KW-1185">Reference proteome</keyword>
<evidence type="ECO:0000313" key="6">
    <source>
        <dbReference type="Proteomes" id="UP000076623"/>
    </source>
</evidence>
<dbReference type="PANTHER" id="PTHR42756">
    <property type="entry name" value="TRANSCRIPTIONAL REGULATOR, MARR"/>
    <property type="match status" value="1"/>
</dbReference>
<dbReference type="SMART" id="SM00347">
    <property type="entry name" value="HTH_MARR"/>
    <property type="match status" value="1"/>
</dbReference>
<sequence length="150" mass="17801">MSQLSIKELVDRYIDLTFAVHKKGESLVKEQLQSELSNDQFYTLKYIYKTENCTSTELAKVFDVKKSAITAVITKLWDQDLIERTRDQNDRRVVYLTLTETGLELYKKTEERIYNLVESIITQFEEQEIKQFIDTYEKINNILTTLQEKQ</sequence>
<dbReference type="GO" id="GO:0003700">
    <property type="term" value="F:DNA-binding transcription factor activity"/>
    <property type="evidence" value="ECO:0007669"/>
    <property type="project" value="InterPro"/>
</dbReference>
<evidence type="ECO:0000259" key="4">
    <source>
        <dbReference type="PROSITE" id="PS50995"/>
    </source>
</evidence>
<dbReference type="Gene3D" id="1.10.10.10">
    <property type="entry name" value="Winged helix-like DNA-binding domain superfamily/Winged helix DNA-binding domain"/>
    <property type="match status" value="1"/>
</dbReference>
<dbReference type="SUPFAM" id="SSF46785">
    <property type="entry name" value="Winged helix' DNA-binding domain"/>
    <property type="match status" value="1"/>
</dbReference>
<protein>
    <submittedName>
        <fullName evidence="5">MarR family transcriptional regulator</fullName>
    </submittedName>
</protein>
<evidence type="ECO:0000313" key="5">
    <source>
        <dbReference type="EMBL" id="ANC78415.1"/>
    </source>
</evidence>
<dbReference type="EMBL" id="CP015378">
    <property type="protein sequence ID" value="ANC78415.1"/>
    <property type="molecule type" value="Genomic_DNA"/>
</dbReference>
<dbReference type="InterPro" id="IPR000835">
    <property type="entry name" value="HTH_MarR-typ"/>
</dbReference>
<dbReference type="Proteomes" id="UP000076623">
    <property type="component" value="Chromosome"/>
</dbReference>
<keyword evidence="1" id="KW-0805">Transcription regulation</keyword>
<dbReference type="PROSITE" id="PS50995">
    <property type="entry name" value="HTH_MARR_2"/>
    <property type="match status" value="1"/>
</dbReference>
<dbReference type="RefSeq" id="WP_066397521.1">
    <property type="nucleotide sequence ID" value="NZ_CP015378.1"/>
</dbReference>
<gene>
    <name evidence="5" type="ORF">ABE65_017065</name>
</gene>
<dbReference type="InterPro" id="IPR036390">
    <property type="entry name" value="WH_DNA-bd_sf"/>
</dbReference>
<dbReference type="PRINTS" id="PR00598">
    <property type="entry name" value="HTHMARR"/>
</dbReference>
<reference evidence="5 6" key="1">
    <citation type="submission" date="2016-04" db="EMBL/GenBank/DDBJ databases">
        <title>Complete genome sequence of Fictibacillus phosphorivorans G25-29, a strain toxic to nematodes.</title>
        <authorList>
            <person name="Zheng Z."/>
        </authorList>
    </citation>
    <scope>NUCLEOTIDE SEQUENCE [LARGE SCALE GENOMIC DNA]</scope>
    <source>
        <strain evidence="5 6">G25-29</strain>
    </source>
</reference>
<dbReference type="PANTHER" id="PTHR42756:SF1">
    <property type="entry name" value="TRANSCRIPTIONAL REPRESSOR OF EMRAB OPERON"/>
    <property type="match status" value="1"/>
</dbReference>
<accession>A0A168W7V5</accession>
<dbReference type="STRING" id="1221500.ABE65_017065"/>
<evidence type="ECO:0000256" key="3">
    <source>
        <dbReference type="ARBA" id="ARBA00023163"/>
    </source>
</evidence>
<proteinExistence type="predicted"/>
<dbReference type="InterPro" id="IPR036388">
    <property type="entry name" value="WH-like_DNA-bd_sf"/>
</dbReference>
<dbReference type="GO" id="GO:0003677">
    <property type="term" value="F:DNA binding"/>
    <property type="evidence" value="ECO:0007669"/>
    <property type="project" value="UniProtKB-KW"/>
</dbReference>
<keyword evidence="3" id="KW-0804">Transcription</keyword>
<dbReference type="AlphaFoldDB" id="A0A168W7V5"/>
<evidence type="ECO:0000256" key="1">
    <source>
        <dbReference type="ARBA" id="ARBA00023015"/>
    </source>
</evidence>
<feature type="domain" description="HTH marR-type" evidence="4">
    <location>
        <begin position="1"/>
        <end position="141"/>
    </location>
</feature>
<dbReference type="KEGG" id="fpn:ABE65_017065"/>
<name>A0A168W7V5_9BACL</name>